<accession>A0ABV6HRA0</accession>
<dbReference type="RefSeq" id="WP_149106256.1">
    <property type="nucleotide sequence ID" value="NZ_JBHLWO010000004.1"/>
</dbReference>
<dbReference type="EMBL" id="JBHLWO010000004">
    <property type="protein sequence ID" value="MFC0321221.1"/>
    <property type="molecule type" value="Genomic_DNA"/>
</dbReference>
<dbReference type="Proteomes" id="UP001589774">
    <property type="component" value="Unassembled WGS sequence"/>
</dbReference>
<comment type="caution">
    <text evidence="1">The sequence shown here is derived from an EMBL/GenBank/DDBJ whole genome shotgun (WGS) entry which is preliminary data.</text>
</comment>
<gene>
    <name evidence="1" type="ORF">ACFFI0_23075</name>
</gene>
<evidence type="ECO:0000313" key="1">
    <source>
        <dbReference type="EMBL" id="MFC0321221.1"/>
    </source>
</evidence>
<proteinExistence type="predicted"/>
<organism evidence="1 2">
    <name type="scientific">Olivibacter oleidegradans</name>
    <dbReference type="NCBI Taxonomy" id="760123"/>
    <lineage>
        <taxon>Bacteria</taxon>
        <taxon>Pseudomonadati</taxon>
        <taxon>Bacteroidota</taxon>
        <taxon>Sphingobacteriia</taxon>
        <taxon>Sphingobacteriales</taxon>
        <taxon>Sphingobacteriaceae</taxon>
        <taxon>Olivibacter</taxon>
    </lineage>
</organism>
<keyword evidence="2" id="KW-1185">Reference proteome</keyword>
<evidence type="ECO:0000313" key="2">
    <source>
        <dbReference type="Proteomes" id="UP001589774"/>
    </source>
</evidence>
<sequence>MTKKRFLSLCLFIVMIFVVHAQSLRINGVYIGAELYTTPFQGMQINNIVIYFRNDGTFNNALSQTDWKTKVSGYYTNTNNIVQLTFQNGDESEKYTLATNGNLESTAGVKHTLHKVKKVAVLPAGVYEKRNASTSGGMGTGTPAVGAFSSNYLYFDGKGNFSMDRSGMVGVAGDATGGTVGGQFEKRGISSGTYQLGDGEITFTFGNGTVSKHSFFYSPPNEEDLVLLDGEFYFRQEEGEATITTQRTTEDSGPADLSVTTRLPTPADLLIGLRRQYGGESIDKITTVREIATITGNIQATLVTDIVNNKIRAELRRNGKLLLVKQLNGNEGWQWVEGVKKALSQDEKEELMLSLYQGVLGLHKNLNSYFLSGVVSPSGDDYIITFYKNQHKIVYLIGSDYSLKGNAYTIHADPNMSIYKDFRETNGITYPGTTESSDGKTKVTATTTSIEFNPVLMSNDWKIP</sequence>
<name>A0ABV6HRA0_9SPHI</name>
<protein>
    <submittedName>
        <fullName evidence="1">Uncharacterized protein</fullName>
    </submittedName>
</protein>
<reference evidence="1 2" key="1">
    <citation type="submission" date="2024-09" db="EMBL/GenBank/DDBJ databases">
        <authorList>
            <person name="Sun Q."/>
            <person name="Mori K."/>
        </authorList>
    </citation>
    <scope>NUCLEOTIDE SEQUENCE [LARGE SCALE GENOMIC DNA]</scope>
    <source>
        <strain evidence="1 2">CCM 7765</strain>
    </source>
</reference>